<dbReference type="PANTHER" id="PTHR42801:SF4">
    <property type="entry name" value="AHPC_TSA FAMILY PROTEIN"/>
    <property type="match status" value="1"/>
</dbReference>
<sequence length="155" mass="18035">MIEVGQKIENFTLKNQDNIEVSLNDFKGKWIVVYFYPKDNTPGCTTQACDFTAGIDDFYDEDTVILGISPDSVKKHQNFIAKQNLKITLLSDEEKEVLNTFGVWQLKKLYGREYMGVVRTTYLINPDFEVAYRWDNVRVKEHSNKVLEKIKELKA</sequence>
<dbReference type="InterPro" id="IPR000866">
    <property type="entry name" value="AhpC/TSA"/>
</dbReference>
<reference evidence="17" key="1">
    <citation type="submission" date="2020-01" db="EMBL/GenBank/DDBJ databases">
        <authorList>
            <person name="Meier V. D."/>
            <person name="Meier V D."/>
        </authorList>
    </citation>
    <scope>NUCLEOTIDE SEQUENCE</scope>
    <source>
        <strain evidence="17">HLG_WM_MAG_12</strain>
    </source>
</reference>
<comment type="similarity">
    <text evidence="10">Belongs to the peroxiredoxin family. BCP/PrxQ subfamily.</text>
</comment>
<comment type="catalytic activity">
    <reaction evidence="12">
        <text>a hydroperoxide + [thioredoxin]-dithiol = an alcohol + [thioredoxin]-disulfide + H2O</text>
        <dbReference type="Rhea" id="RHEA:62620"/>
        <dbReference type="Rhea" id="RHEA-COMP:10698"/>
        <dbReference type="Rhea" id="RHEA-COMP:10700"/>
        <dbReference type="ChEBI" id="CHEBI:15377"/>
        <dbReference type="ChEBI" id="CHEBI:29950"/>
        <dbReference type="ChEBI" id="CHEBI:30879"/>
        <dbReference type="ChEBI" id="CHEBI:35924"/>
        <dbReference type="ChEBI" id="CHEBI:50058"/>
        <dbReference type="EC" id="1.11.1.24"/>
    </reaction>
</comment>
<evidence type="ECO:0000256" key="15">
    <source>
        <dbReference type="PIRSR" id="PIRSR000239-1"/>
    </source>
</evidence>
<dbReference type="InterPro" id="IPR050924">
    <property type="entry name" value="Peroxiredoxin_BCP/PrxQ"/>
</dbReference>
<evidence type="ECO:0000259" key="16">
    <source>
        <dbReference type="PROSITE" id="PS51352"/>
    </source>
</evidence>
<keyword evidence="7" id="KW-1015">Disulfide bond</keyword>
<evidence type="ECO:0000256" key="7">
    <source>
        <dbReference type="ARBA" id="ARBA00023157"/>
    </source>
</evidence>
<dbReference type="CDD" id="cd03017">
    <property type="entry name" value="PRX_BCP"/>
    <property type="match status" value="1"/>
</dbReference>
<evidence type="ECO:0000313" key="17">
    <source>
        <dbReference type="EMBL" id="CAA6811234.1"/>
    </source>
</evidence>
<evidence type="ECO:0000256" key="11">
    <source>
        <dbReference type="ARBA" id="ARBA00042639"/>
    </source>
</evidence>
<protein>
    <recommendedName>
        <fullName evidence="13">Putative peroxiredoxin bcp</fullName>
        <ecNumber evidence="3">1.11.1.24</ecNumber>
    </recommendedName>
    <alternativeName>
        <fullName evidence="14">Bacterioferritin comigratory protein homolog</fullName>
    </alternativeName>
    <alternativeName>
        <fullName evidence="9">Thioredoxin peroxidase</fullName>
    </alternativeName>
    <alternativeName>
        <fullName evidence="11">Thioredoxin-dependent peroxiredoxin Bcp</fullName>
    </alternativeName>
</protein>
<dbReference type="InterPro" id="IPR036249">
    <property type="entry name" value="Thioredoxin-like_sf"/>
</dbReference>
<accession>A0A6S6SYR1</accession>
<evidence type="ECO:0000256" key="13">
    <source>
        <dbReference type="ARBA" id="ARBA00072587"/>
    </source>
</evidence>
<dbReference type="PROSITE" id="PS51352">
    <property type="entry name" value="THIOREDOXIN_2"/>
    <property type="match status" value="1"/>
</dbReference>
<evidence type="ECO:0000256" key="3">
    <source>
        <dbReference type="ARBA" id="ARBA00013017"/>
    </source>
</evidence>
<dbReference type="EMBL" id="CACVAW010000044">
    <property type="protein sequence ID" value="CAA6811234.1"/>
    <property type="molecule type" value="Genomic_DNA"/>
</dbReference>
<dbReference type="GO" id="GO:0008379">
    <property type="term" value="F:thioredoxin peroxidase activity"/>
    <property type="evidence" value="ECO:0007669"/>
    <property type="project" value="TreeGrafter"/>
</dbReference>
<keyword evidence="6 17" id="KW-0560">Oxidoreductase</keyword>
<dbReference type="Gene3D" id="3.40.30.10">
    <property type="entry name" value="Glutaredoxin"/>
    <property type="match status" value="1"/>
</dbReference>
<keyword evidence="5" id="KW-0049">Antioxidant</keyword>
<evidence type="ECO:0000256" key="5">
    <source>
        <dbReference type="ARBA" id="ARBA00022862"/>
    </source>
</evidence>
<evidence type="ECO:0000256" key="2">
    <source>
        <dbReference type="ARBA" id="ARBA00011245"/>
    </source>
</evidence>
<evidence type="ECO:0000256" key="9">
    <source>
        <dbReference type="ARBA" id="ARBA00032824"/>
    </source>
</evidence>
<evidence type="ECO:0000256" key="8">
    <source>
        <dbReference type="ARBA" id="ARBA00023284"/>
    </source>
</evidence>
<dbReference type="GO" id="GO:0045454">
    <property type="term" value="P:cell redox homeostasis"/>
    <property type="evidence" value="ECO:0007669"/>
    <property type="project" value="TreeGrafter"/>
</dbReference>
<dbReference type="InterPro" id="IPR013766">
    <property type="entry name" value="Thioredoxin_domain"/>
</dbReference>
<evidence type="ECO:0000256" key="14">
    <source>
        <dbReference type="ARBA" id="ARBA00078138"/>
    </source>
</evidence>
<feature type="domain" description="Thioredoxin" evidence="16">
    <location>
        <begin position="2"/>
        <end position="155"/>
    </location>
</feature>
<dbReference type="PIRSF" id="PIRSF000239">
    <property type="entry name" value="AHPC"/>
    <property type="match status" value="1"/>
</dbReference>
<dbReference type="GO" id="GO:0034599">
    <property type="term" value="P:cellular response to oxidative stress"/>
    <property type="evidence" value="ECO:0007669"/>
    <property type="project" value="TreeGrafter"/>
</dbReference>
<dbReference type="PANTHER" id="PTHR42801">
    <property type="entry name" value="THIOREDOXIN-DEPENDENT PEROXIDE REDUCTASE"/>
    <property type="match status" value="1"/>
</dbReference>
<dbReference type="GO" id="GO:0005737">
    <property type="term" value="C:cytoplasm"/>
    <property type="evidence" value="ECO:0007669"/>
    <property type="project" value="TreeGrafter"/>
</dbReference>
<dbReference type="FunFam" id="3.40.30.10:FF:000007">
    <property type="entry name" value="Thioredoxin-dependent thiol peroxidase"/>
    <property type="match status" value="1"/>
</dbReference>
<evidence type="ECO:0000256" key="10">
    <source>
        <dbReference type="ARBA" id="ARBA00038489"/>
    </source>
</evidence>
<evidence type="ECO:0000256" key="1">
    <source>
        <dbReference type="ARBA" id="ARBA00003330"/>
    </source>
</evidence>
<gene>
    <name evidence="17" type="ORF">HELGO_WM6415</name>
</gene>
<evidence type="ECO:0000256" key="12">
    <source>
        <dbReference type="ARBA" id="ARBA00049091"/>
    </source>
</evidence>
<dbReference type="AlphaFoldDB" id="A0A6S6SYR1"/>
<dbReference type="EC" id="1.11.1.24" evidence="3"/>
<organism evidence="17">
    <name type="scientific">uncultured Campylobacterales bacterium</name>
    <dbReference type="NCBI Taxonomy" id="352960"/>
    <lineage>
        <taxon>Bacteria</taxon>
        <taxon>Pseudomonadati</taxon>
        <taxon>Campylobacterota</taxon>
        <taxon>Epsilonproteobacteria</taxon>
        <taxon>Campylobacterales</taxon>
        <taxon>environmental samples</taxon>
    </lineage>
</organism>
<dbReference type="SUPFAM" id="SSF52833">
    <property type="entry name" value="Thioredoxin-like"/>
    <property type="match status" value="1"/>
</dbReference>
<comment type="function">
    <text evidence="1">Thiol-specific peroxidase that catalyzes the reduction of hydrogen peroxide and organic hydroperoxides to water and alcohols, respectively. Plays a role in cell protection against oxidative stress by detoxifying peroxides and as sensor of hydrogen peroxide-mediated signaling events.</text>
</comment>
<dbReference type="NCBIfam" id="NF006960">
    <property type="entry name" value="PRK09437.1"/>
    <property type="match status" value="1"/>
</dbReference>
<keyword evidence="4 17" id="KW-0575">Peroxidase</keyword>
<name>A0A6S6SYR1_9BACT</name>
<evidence type="ECO:0000256" key="6">
    <source>
        <dbReference type="ARBA" id="ARBA00023002"/>
    </source>
</evidence>
<proteinExistence type="inferred from homology"/>
<dbReference type="InterPro" id="IPR024706">
    <property type="entry name" value="Peroxiredoxin_AhpC-typ"/>
</dbReference>
<comment type="subunit">
    <text evidence="2">Monomer.</text>
</comment>
<evidence type="ECO:0000256" key="4">
    <source>
        <dbReference type="ARBA" id="ARBA00022559"/>
    </source>
</evidence>
<dbReference type="Pfam" id="PF00578">
    <property type="entry name" value="AhpC-TSA"/>
    <property type="match status" value="1"/>
</dbReference>
<keyword evidence="8" id="KW-0676">Redox-active center</keyword>
<feature type="active site" description="Cysteine sulfenic acid (-SOH) intermediate; for peroxidase activity" evidence="15">
    <location>
        <position position="44"/>
    </location>
</feature>